<organism evidence="1 2">
    <name type="scientific">Plasmopara halstedii</name>
    <name type="common">Downy mildew of sunflower</name>
    <dbReference type="NCBI Taxonomy" id="4781"/>
    <lineage>
        <taxon>Eukaryota</taxon>
        <taxon>Sar</taxon>
        <taxon>Stramenopiles</taxon>
        <taxon>Oomycota</taxon>
        <taxon>Peronosporomycetes</taxon>
        <taxon>Peronosporales</taxon>
        <taxon>Peronosporaceae</taxon>
        <taxon>Plasmopara</taxon>
    </lineage>
</organism>
<dbReference type="AlphaFoldDB" id="A0A0P1B0P2"/>
<accession>A0A0P1B0P2</accession>
<evidence type="ECO:0000313" key="1">
    <source>
        <dbReference type="EMBL" id="CEG47070.1"/>
    </source>
</evidence>
<name>A0A0P1B0P2_PLAHL</name>
<protein>
    <submittedName>
        <fullName evidence="1">Uncharacterized protein</fullName>
    </submittedName>
</protein>
<dbReference type="Proteomes" id="UP000054928">
    <property type="component" value="Unassembled WGS sequence"/>
</dbReference>
<dbReference type="RefSeq" id="XP_024583439.1">
    <property type="nucleotide sequence ID" value="XM_024717996.1"/>
</dbReference>
<proteinExistence type="predicted"/>
<evidence type="ECO:0000313" key="2">
    <source>
        <dbReference type="Proteomes" id="UP000054928"/>
    </source>
</evidence>
<dbReference type="EMBL" id="CCYD01002371">
    <property type="protein sequence ID" value="CEG47070.1"/>
    <property type="molecule type" value="Genomic_DNA"/>
</dbReference>
<reference evidence="2" key="1">
    <citation type="submission" date="2014-09" db="EMBL/GenBank/DDBJ databases">
        <authorList>
            <person name="Sharma Rahul"/>
            <person name="Thines Marco"/>
        </authorList>
    </citation>
    <scope>NUCLEOTIDE SEQUENCE [LARGE SCALE GENOMIC DNA]</scope>
</reference>
<dbReference type="OrthoDB" id="93167at2759"/>
<sequence>MGDADSPTGPPPIANPDSQRELLNTIDKRLTSEDQALLNATISGAELTDALKQMKANSAPGMVGLTAVFNRVAAEDFKKCLSTFFNYQLSCGKLFSSQRKSAVCMLHKKGSRDDPGNFRPI</sequence>
<dbReference type="GeneID" id="36398786"/>
<keyword evidence="2" id="KW-1185">Reference proteome</keyword>